<sequence>MKLHNAFLCGILSQSGKGAPFAPATFSHDIANNRFGKGILFFRDQGQAALVGNLSDPTLRHHELDIANLS</sequence>
<accession>A0A2N5SQX6</accession>
<dbReference type="AlphaFoldDB" id="A0A2N5SQX6"/>
<evidence type="ECO:0000313" key="2">
    <source>
        <dbReference type="Proteomes" id="UP000235388"/>
    </source>
</evidence>
<comment type="caution">
    <text evidence="1">The sequence shown here is derived from an EMBL/GenBank/DDBJ whole genome shotgun (WGS) entry which is preliminary data.</text>
</comment>
<reference evidence="1 2" key="1">
    <citation type="submission" date="2017-11" db="EMBL/GenBank/DDBJ databases">
        <title>De novo assembly and phasing of dikaryotic genomes from two isolates of Puccinia coronata f. sp. avenae, the causal agent of oat crown rust.</title>
        <authorList>
            <person name="Miller M.E."/>
            <person name="Zhang Y."/>
            <person name="Omidvar V."/>
            <person name="Sperschneider J."/>
            <person name="Schwessinger B."/>
            <person name="Raley C."/>
            <person name="Palmer J.M."/>
            <person name="Garnica D."/>
            <person name="Upadhyaya N."/>
            <person name="Rathjen J."/>
            <person name="Taylor J.M."/>
            <person name="Park R.F."/>
            <person name="Dodds P.N."/>
            <person name="Hirsch C.D."/>
            <person name="Kianian S.F."/>
            <person name="Figueroa M."/>
        </authorList>
    </citation>
    <scope>NUCLEOTIDE SEQUENCE [LARGE SCALE GENOMIC DNA]</scope>
    <source>
        <strain evidence="1">12NC29</strain>
    </source>
</reference>
<organism evidence="1 2">
    <name type="scientific">Puccinia coronata f. sp. avenae</name>
    <dbReference type="NCBI Taxonomy" id="200324"/>
    <lineage>
        <taxon>Eukaryota</taxon>
        <taxon>Fungi</taxon>
        <taxon>Dikarya</taxon>
        <taxon>Basidiomycota</taxon>
        <taxon>Pucciniomycotina</taxon>
        <taxon>Pucciniomycetes</taxon>
        <taxon>Pucciniales</taxon>
        <taxon>Pucciniaceae</taxon>
        <taxon>Puccinia</taxon>
    </lineage>
</organism>
<dbReference type="Proteomes" id="UP000235388">
    <property type="component" value="Unassembled WGS sequence"/>
</dbReference>
<evidence type="ECO:0000313" key="1">
    <source>
        <dbReference type="EMBL" id="PLW15652.1"/>
    </source>
</evidence>
<name>A0A2N5SQX6_9BASI</name>
<dbReference type="EMBL" id="PGCJ01000890">
    <property type="protein sequence ID" value="PLW15652.1"/>
    <property type="molecule type" value="Genomic_DNA"/>
</dbReference>
<keyword evidence="2" id="KW-1185">Reference proteome</keyword>
<gene>
    <name evidence="1" type="ORF">PCANC_15102</name>
</gene>
<protein>
    <submittedName>
        <fullName evidence="1">Uncharacterized protein</fullName>
    </submittedName>
</protein>
<proteinExistence type="predicted"/>